<feature type="domain" description="XPG-I" evidence="3">
    <location>
        <begin position="145"/>
        <end position="231"/>
    </location>
</feature>
<dbReference type="Pfam" id="PF00867">
    <property type="entry name" value="XPG_I"/>
    <property type="match status" value="1"/>
</dbReference>
<accession>A0ABR3RM57</accession>
<dbReference type="Gene3D" id="3.40.50.1010">
    <property type="entry name" value="5'-nuclease"/>
    <property type="match status" value="1"/>
</dbReference>
<dbReference type="PANTHER" id="PTHR11081">
    <property type="entry name" value="FLAP ENDONUCLEASE FAMILY MEMBER"/>
    <property type="match status" value="1"/>
</dbReference>
<evidence type="ECO:0000259" key="5">
    <source>
        <dbReference type="Pfam" id="PF12247"/>
    </source>
</evidence>
<dbReference type="EMBL" id="JAKJXO020000005">
    <property type="protein sequence ID" value="KAL1604977.1"/>
    <property type="molecule type" value="Genomic_DNA"/>
</dbReference>
<dbReference type="SUPFAM" id="SSF88723">
    <property type="entry name" value="PIN domain-like"/>
    <property type="match status" value="1"/>
</dbReference>
<evidence type="ECO:0000259" key="4">
    <source>
        <dbReference type="Pfam" id="PF12246"/>
    </source>
</evidence>
<name>A0ABR3RM57_9PLEO</name>
<evidence type="ECO:0000313" key="7">
    <source>
        <dbReference type="Proteomes" id="UP001521785"/>
    </source>
</evidence>
<evidence type="ECO:0008006" key="8">
    <source>
        <dbReference type="Google" id="ProtNLM"/>
    </source>
</evidence>
<protein>
    <recommendedName>
        <fullName evidence="8">XPG-I domain-containing protein</fullName>
    </recommendedName>
</protein>
<dbReference type="InterPro" id="IPR037314">
    <property type="entry name" value="MKT1_H3TH"/>
</dbReference>
<dbReference type="PANTHER" id="PTHR11081:SF32">
    <property type="entry name" value="POST-TRANSCRIPTIONAL REGULATOR MKT1"/>
    <property type="match status" value="1"/>
</dbReference>
<evidence type="ECO:0000256" key="2">
    <source>
        <dbReference type="ARBA" id="ARBA00024023"/>
    </source>
</evidence>
<reference evidence="6 7" key="1">
    <citation type="submission" date="2024-02" db="EMBL/GenBank/DDBJ databases">
        <title>De novo assembly and annotation of 12 fungi associated with fruit tree decline syndrome in Ontario, Canada.</title>
        <authorList>
            <person name="Sulman M."/>
            <person name="Ellouze W."/>
            <person name="Ilyukhin E."/>
        </authorList>
    </citation>
    <scope>NUCLEOTIDE SEQUENCE [LARGE SCALE GENOMIC DNA]</scope>
    <source>
        <strain evidence="6 7">M42-189</strain>
    </source>
</reference>
<dbReference type="CDD" id="cd09858">
    <property type="entry name" value="PIN_MKT1"/>
    <property type="match status" value="1"/>
</dbReference>
<feature type="domain" description="Post-transcriptional regulator MKT1 N-terminal" evidence="5">
    <location>
        <begin position="316"/>
        <end position="405"/>
    </location>
</feature>
<keyword evidence="7" id="KW-1185">Reference proteome</keyword>
<evidence type="ECO:0000256" key="1">
    <source>
        <dbReference type="ARBA" id="ARBA00022845"/>
    </source>
</evidence>
<dbReference type="InterPro" id="IPR022040">
    <property type="entry name" value="MKT1_N"/>
</dbReference>
<dbReference type="InterPro" id="IPR022039">
    <property type="entry name" value="MKT1_C"/>
</dbReference>
<organism evidence="6 7">
    <name type="scientific">Paraconiothyrium brasiliense</name>
    <dbReference type="NCBI Taxonomy" id="300254"/>
    <lineage>
        <taxon>Eukaryota</taxon>
        <taxon>Fungi</taxon>
        <taxon>Dikarya</taxon>
        <taxon>Ascomycota</taxon>
        <taxon>Pezizomycotina</taxon>
        <taxon>Dothideomycetes</taxon>
        <taxon>Pleosporomycetidae</taxon>
        <taxon>Pleosporales</taxon>
        <taxon>Massarineae</taxon>
        <taxon>Didymosphaeriaceae</taxon>
        <taxon>Paraconiothyrium</taxon>
    </lineage>
</organism>
<feature type="domain" description="Post-transcriptional regulator MKT1 C-terminal" evidence="4">
    <location>
        <begin position="507"/>
        <end position="744"/>
    </location>
</feature>
<dbReference type="InterPro" id="IPR029060">
    <property type="entry name" value="PIN-like_dom_sf"/>
</dbReference>
<keyword evidence="1" id="KW-0810">Translation regulation</keyword>
<sequence length="748" mass="84130">MIRDFQTWNNTIGEASQLDDLRGLRVGIEAAHYLDHRLLNRPRISEPLVPALGGLPLGFWQHIEEDLNKFAQFQIEPFFVFSGLDIAKPDDPFRSRQEGAAVNAAAWHLYDSHEAEKSVQRFGESPYVTPEDLFGALQSLLTDKKIAFLVAPYSAWAQLSYLEREDKVQAISGSSEVLLFDCDRVITSWDLEEGLFKWIKRGKCVADLRKYVQNAEIADETFVDACLLAGTHFLPTLPNLDGPNNRNKASKISGAIEMIMSHGRTGHAVVLSNRDDPIFQRTNYVDRYRRARLAVKHHPVLTTDGKIQPLLEGQLPNDSHEFIGQRLPDEVFYYMSRGLINSRVLSWRAASEIVEAPPIDGGDGAAYQDLVSTKLTPLRTTAINLLSSSLHNWYQHKDIDLKCWFKVDQTGKHQVTTISMNGLPEWRKSVDTWNVKEANFKDVVAQFEGAGRLGSAILALGDPDFVTKSVSKKDVNNVSRFQRWSNPANSSQPLGTTDEILYNSIWRFLALREYIDHNHNLTAWGKVLKTAISALKGKSELEEAVVVAIELIRLGVLNWDLDMFPYNGAPMRGETRDRQFNLLVSRVAGLGNLQHKAIGFTGPLSQHLLAYGSIVNLVRQTLRDLIEVAATHMFMGAFAKRDLTNLSEIAMKLPFLLPNNCALSIAVKSYLDELYTDNDPTSTNTKERVRETAANRYFPQALDLIGDLHTAGQLWDAVYDGVKNSGSALKESEKRQWAEANDWLIARR</sequence>
<dbReference type="InterPro" id="IPR006086">
    <property type="entry name" value="XPG-I_dom"/>
</dbReference>
<comment type="similarity">
    <text evidence="2">Belongs to the XPG/RAD2 endonuclease family.</text>
</comment>
<comment type="caution">
    <text evidence="6">The sequence shown here is derived from an EMBL/GenBank/DDBJ whole genome shotgun (WGS) entry which is preliminary data.</text>
</comment>
<evidence type="ECO:0000259" key="3">
    <source>
        <dbReference type="Pfam" id="PF00867"/>
    </source>
</evidence>
<dbReference type="Proteomes" id="UP001521785">
    <property type="component" value="Unassembled WGS sequence"/>
</dbReference>
<dbReference type="Pfam" id="PF12246">
    <property type="entry name" value="MKT1_C"/>
    <property type="match status" value="1"/>
</dbReference>
<evidence type="ECO:0000313" key="6">
    <source>
        <dbReference type="EMBL" id="KAL1604977.1"/>
    </source>
</evidence>
<proteinExistence type="inferred from homology"/>
<dbReference type="CDD" id="cd09902">
    <property type="entry name" value="H3TH_MKT1"/>
    <property type="match status" value="1"/>
</dbReference>
<dbReference type="InterPro" id="IPR006084">
    <property type="entry name" value="XPG/Rad2"/>
</dbReference>
<dbReference type="Pfam" id="PF12247">
    <property type="entry name" value="MKT1_N"/>
    <property type="match status" value="1"/>
</dbReference>
<gene>
    <name evidence="6" type="ORF">SLS60_004518</name>
</gene>